<dbReference type="Proteomes" id="UP000490535">
    <property type="component" value="Unassembled WGS sequence"/>
</dbReference>
<protein>
    <submittedName>
        <fullName evidence="1">Uncharacterized protein</fullName>
    </submittedName>
</protein>
<accession>A0A833PH34</accession>
<dbReference type="AlphaFoldDB" id="A0A833PH34"/>
<evidence type="ECO:0000313" key="1">
    <source>
        <dbReference type="EMBL" id="KAF1026862.1"/>
    </source>
</evidence>
<proteinExistence type="predicted"/>
<name>A0A833PH34_ACIBZ</name>
<comment type="caution">
    <text evidence="1">The sequence shown here is derived from an EMBL/GenBank/DDBJ whole genome shotgun (WGS) entry which is preliminary data.</text>
</comment>
<evidence type="ECO:0000313" key="2">
    <source>
        <dbReference type="Proteomes" id="UP000490535"/>
    </source>
</evidence>
<organism evidence="1 2">
    <name type="scientific">Acinetobacter bereziniae</name>
    <name type="common">Acinetobacter genomosp. 10</name>
    <dbReference type="NCBI Taxonomy" id="106648"/>
    <lineage>
        <taxon>Bacteria</taxon>
        <taxon>Pseudomonadati</taxon>
        <taxon>Pseudomonadota</taxon>
        <taxon>Gammaproteobacteria</taxon>
        <taxon>Moraxellales</taxon>
        <taxon>Moraxellaceae</taxon>
        <taxon>Acinetobacter</taxon>
    </lineage>
</organism>
<dbReference type="EMBL" id="WNDP01000017">
    <property type="protein sequence ID" value="KAF1026862.1"/>
    <property type="molecule type" value="Genomic_DNA"/>
</dbReference>
<reference evidence="2" key="1">
    <citation type="journal article" date="2020" name="MBio">
        <title>Horizontal gene transfer to a defensive symbiont with a reduced genome amongst a multipartite beetle microbiome.</title>
        <authorList>
            <person name="Waterworth S.C."/>
            <person name="Florez L.V."/>
            <person name="Rees E.R."/>
            <person name="Hertweck C."/>
            <person name="Kaltenpoth M."/>
            <person name="Kwan J.C."/>
        </authorList>
    </citation>
    <scope>NUCLEOTIDE SEQUENCE [LARGE SCALE GENOMIC DNA]</scope>
</reference>
<gene>
    <name evidence="1" type="ORF">GAK29_01057</name>
</gene>
<sequence>MKKIGNDQIFLEFDEEFKKSKLIPLRLCIGGEYLGTLDSPTYVTSFINSLKSLLTDSYYYSEFVNDENYKCFFYSEGVISDYYRVVFEETFDDFCKRAARNNDTIYFTWFLYEDHFFEYKDNIENKLVFSKCKSSDLLNLINSFLEEIN</sequence>